<dbReference type="SMART" id="SM00347">
    <property type="entry name" value="HTH_MARR"/>
    <property type="match status" value="1"/>
</dbReference>
<proteinExistence type="predicted"/>
<dbReference type="SUPFAM" id="SSF46785">
    <property type="entry name" value="Winged helix' DNA-binding domain"/>
    <property type="match status" value="1"/>
</dbReference>
<evidence type="ECO:0000256" key="2">
    <source>
        <dbReference type="ARBA" id="ARBA00022490"/>
    </source>
</evidence>
<dbReference type="InterPro" id="IPR039422">
    <property type="entry name" value="MarR/SlyA-like"/>
</dbReference>
<gene>
    <name evidence="7" type="ORF">ACFSR5_01610</name>
</gene>
<feature type="domain" description="HTH marR-type" evidence="6">
    <location>
        <begin position="14"/>
        <end position="144"/>
    </location>
</feature>
<evidence type="ECO:0000256" key="3">
    <source>
        <dbReference type="ARBA" id="ARBA00023015"/>
    </source>
</evidence>
<reference evidence="8" key="1">
    <citation type="journal article" date="2019" name="Int. J. Syst. Evol. Microbiol.">
        <title>The Global Catalogue of Microorganisms (GCM) 10K type strain sequencing project: providing services to taxonomists for standard genome sequencing and annotation.</title>
        <authorList>
            <consortium name="The Broad Institute Genomics Platform"/>
            <consortium name="The Broad Institute Genome Sequencing Center for Infectious Disease"/>
            <person name="Wu L."/>
            <person name="Ma J."/>
        </authorList>
    </citation>
    <scope>NUCLEOTIDE SEQUENCE [LARGE SCALE GENOMIC DNA]</scope>
    <source>
        <strain evidence="8">KCTC 42662</strain>
    </source>
</reference>
<evidence type="ECO:0000256" key="4">
    <source>
        <dbReference type="ARBA" id="ARBA00023125"/>
    </source>
</evidence>
<evidence type="ECO:0000256" key="1">
    <source>
        <dbReference type="ARBA" id="ARBA00004496"/>
    </source>
</evidence>
<comment type="subcellular location">
    <subcellularLocation>
        <location evidence="1">Cytoplasm</location>
    </subcellularLocation>
</comment>
<dbReference type="PANTHER" id="PTHR33164:SF5">
    <property type="entry name" value="ORGANIC HYDROPEROXIDE RESISTANCE TRANSCRIPTIONAL REGULATOR"/>
    <property type="match status" value="1"/>
</dbReference>
<name>A0ABW5KC47_9SPHI</name>
<dbReference type="PROSITE" id="PS50995">
    <property type="entry name" value="HTH_MARR_2"/>
    <property type="match status" value="1"/>
</dbReference>
<dbReference type="Gene3D" id="1.10.10.10">
    <property type="entry name" value="Winged helix-like DNA-binding domain superfamily/Winged helix DNA-binding domain"/>
    <property type="match status" value="1"/>
</dbReference>
<dbReference type="RefSeq" id="WP_380900018.1">
    <property type="nucleotide sequence ID" value="NZ_JBHUEG010000002.1"/>
</dbReference>
<evidence type="ECO:0000313" key="8">
    <source>
        <dbReference type="Proteomes" id="UP001597545"/>
    </source>
</evidence>
<dbReference type="PANTHER" id="PTHR33164">
    <property type="entry name" value="TRANSCRIPTIONAL REGULATOR, MARR FAMILY"/>
    <property type="match status" value="1"/>
</dbReference>
<keyword evidence="8" id="KW-1185">Reference proteome</keyword>
<keyword evidence="2" id="KW-0963">Cytoplasm</keyword>
<dbReference type="PRINTS" id="PR00598">
    <property type="entry name" value="HTHMARR"/>
</dbReference>
<dbReference type="InterPro" id="IPR000835">
    <property type="entry name" value="HTH_MarR-typ"/>
</dbReference>
<dbReference type="EMBL" id="JBHULR010000001">
    <property type="protein sequence ID" value="MFD2546334.1"/>
    <property type="molecule type" value="Genomic_DNA"/>
</dbReference>
<dbReference type="InterPro" id="IPR036390">
    <property type="entry name" value="WH_DNA-bd_sf"/>
</dbReference>
<dbReference type="Proteomes" id="UP001597545">
    <property type="component" value="Unassembled WGS sequence"/>
</dbReference>
<dbReference type="InterPro" id="IPR036388">
    <property type="entry name" value="WH-like_DNA-bd_sf"/>
</dbReference>
<keyword evidence="5" id="KW-0804">Transcription</keyword>
<protein>
    <submittedName>
        <fullName evidence="7">MarR family winged helix-turn-helix transcriptional regulator</fullName>
    </submittedName>
</protein>
<evidence type="ECO:0000313" key="7">
    <source>
        <dbReference type="EMBL" id="MFD2546334.1"/>
    </source>
</evidence>
<keyword evidence="3" id="KW-0805">Transcription regulation</keyword>
<evidence type="ECO:0000256" key="5">
    <source>
        <dbReference type="ARBA" id="ARBA00023163"/>
    </source>
</evidence>
<evidence type="ECO:0000259" key="6">
    <source>
        <dbReference type="PROSITE" id="PS50995"/>
    </source>
</evidence>
<accession>A0ABW5KC47</accession>
<dbReference type="Pfam" id="PF22381">
    <property type="entry name" value="Staph_reg_Sar_Rot"/>
    <property type="match status" value="1"/>
</dbReference>
<organism evidence="7 8">
    <name type="scientific">Sphingobacterium suaedae</name>
    <dbReference type="NCBI Taxonomy" id="1686402"/>
    <lineage>
        <taxon>Bacteria</taxon>
        <taxon>Pseudomonadati</taxon>
        <taxon>Bacteroidota</taxon>
        <taxon>Sphingobacteriia</taxon>
        <taxon>Sphingobacteriales</taxon>
        <taxon>Sphingobacteriaceae</taxon>
        <taxon>Sphingobacterium</taxon>
    </lineage>
</organism>
<keyword evidence="4" id="KW-0238">DNA-binding</keyword>
<sequence length="147" mass="16524">MNANNEIADQLKLENQACFPLYALAREVVNAYRPLLEDLGLTYPQYLVLMVLWERGPQTVNQLGIKLHLDSGTLTPLLKRLEAKAVLNRNRSSQDERVVEVSLTPEGIALQKSAAKIPAQLIDALKIDEGDLHQLRQISCKILQKIQ</sequence>
<dbReference type="InterPro" id="IPR055166">
    <property type="entry name" value="Transc_reg_Sar_Rot_HTH"/>
</dbReference>
<comment type="caution">
    <text evidence="7">The sequence shown here is derived from an EMBL/GenBank/DDBJ whole genome shotgun (WGS) entry which is preliminary data.</text>
</comment>